<comment type="caution">
    <text evidence="5">The sequence shown here is derived from an EMBL/GenBank/DDBJ whole genome shotgun (WGS) entry which is preliminary data.</text>
</comment>
<dbReference type="SUPFAM" id="SSF52540">
    <property type="entry name" value="P-loop containing nucleoside triphosphate hydrolases"/>
    <property type="match status" value="1"/>
</dbReference>
<dbReference type="Pfam" id="PF13401">
    <property type="entry name" value="AAA_22"/>
    <property type="match status" value="1"/>
</dbReference>
<dbReference type="Gene3D" id="1.10.10.10">
    <property type="entry name" value="Winged helix-like DNA-binding domain superfamily/Winged helix DNA-binding domain"/>
    <property type="match status" value="1"/>
</dbReference>
<dbReference type="InterPro" id="IPR011990">
    <property type="entry name" value="TPR-like_helical_dom_sf"/>
</dbReference>
<evidence type="ECO:0000259" key="3">
    <source>
        <dbReference type="SMART" id="SM00862"/>
    </source>
</evidence>
<keyword evidence="6" id="KW-1185">Reference proteome</keyword>
<dbReference type="InterPro" id="IPR016032">
    <property type="entry name" value="Sig_transdc_resp-reg_C-effctor"/>
</dbReference>
<dbReference type="InterPro" id="IPR036388">
    <property type="entry name" value="WH-like_DNA-bd_sf"/>
</dbReference>
<dbReference type="PRINTS" id="PR00364">
    <property type="entry name" value="DISEASERSIST"/>
</dbReference>
<evidence type="ECO:0000313" key="5">
    <source>
        <dbReference type="EMBL" id="MBR7833216.1"/>
    </source>
</evidence>
<sequence length="1054" mass="113200">MSIALTLLEDVRWRGTPVVGERPQALLAALAAHDCRPVGSAELIALVWGDEVPSNGVKSLQVLVSRARSACGADAIVRDPVGYRLGAAPDEVDSVRLAGLARTAASALDGDAARAAALAREALALAEGLTRVADEEDGPLAQVRRGAAADAASARVILARASSRTGAHADALPELELAHAASPHDESLLADLLASEAAVRGPAVALERYERYRRELRDRLGADPGEPLRRAHRGLLAQDRPVRRGVRYEATELIGRDEDLDRLRALLAGSRVVSVVGTGGLGKTRLAHVLAREATQPIVHFVELAGITAAEDVAVEVGSVLGVRDSVSGRRTLTPQQRADVRARIAQRLGQAPGLLVLDNCEHLIEAAAELVVFLVAATPDLRVLTTSRAPLAIAGERVYPLGELGAADAAELFRERAMAARPDARLDERVLARIVDRLDGLPLAIELAAAKVRVMAAEEIDRRLADRFALLRGGDRSAPDRHQALLTVIEWSWNLLEPDEQRALRRLAPFHDGFTLEAAEAVLGAGAIDAVRGLVDQSLLNVRETPAGVRYRMLETVREFGQIQLTHADEQVAARADVRRWAVTYATAQWLHFTGESQFAAVDALDAEETNLADELRGAIADGDRAALVQLLAALGMLWTMRGEHLRLLVLAEAVSDALRDWVPEPEFEDAARAAVAITINNALMISGDRNASLLALLRRLGPDDGTSVYLSGLVRVLLAYGPADAPGFPGRLAELAEDPDRHTAAAASLWLSHQRENEGDPIGARVAAQRVLDLSRSVDGPWQRAMPHSLLAQLAMQIGDRAAALAHAEAALPVMQRLGALDDEMQLRALLVLGAVADGRLADAEEDLDRIESVHESAVPFGATAFRYICRAELLLASGDPAGGLRLYRECAARLREIELPGVIRTGTEPWSAFGDGLTLAAYAWYATDADVAQGHELFAACRTSALKVLTSDNARLDFPAVGLLLFALGAWGLLHDAAPTQEAVRLLALADRFAYSRMVPTMQWERITPRAEKALPGRLSELRAEYADCHAPDLLTQAWNVAERLPVGERG</sequence>
<dbReference type="Gene3D" id="1.25.40.10">
    <property type="entry name" value="Tetratricopeptide repeat domain"/>
    <property type="match status" value="2"/>
</dbReference>
<keyword evidence="2" id="KW-0238">DNA-binding</keyword>
<gene>
    <name evidence="5" type="ORF">KDL01_08065</name>
</gene>
<dbReference type="SMART" id="SM00862">
    <property type="entry name" value="Trans_reg_C"/>
    <property type="match status" value="1"/>
</dbReference>
<dbReference type="SUPFAM" id="SSF48452">
    <property type="entry name" value="TPR-like"/>
    <property type="match status" value="2"/>
</dbReference>
<dbReference type="GO" id="GO:0006355">
    <property type="term" value="P:regulation of DNA-templated transcription"/>
    <property type="evidence" value="ECO:0007669"/>
    <property type="project" value="InterPro"/>
</dbReference>
<comment type="similarity">
    <text evidence="1">Belongs to the AfsR/DnrI/RedD regulatory family.</text>
</comment>
<accession>A0A941ISG8</accession>
<dbReference type="GO" id="GO:0043531">
    <property type="term" value="F:ADP binding"/>
    <property type="evidence" value="ECO:0007669"/>
    <property type="project" value="InterPro"/>
</dbReference>
<evidence type="ECO:0000259" key="4">
    <source>
        <dbReference type="SMART" id="SM01043"/>
    </source>
</evidence>
<feature type="domain" description="Bacterial transcriptional activator" evidence="4">
    <location>
        <begin position="92"/>
        <end position="236"/>
    </location>
</feature>
<organism evidence="5 6">
    <name type="scientific">Actinospica durhamensis</name>
    <dbReference type="NCBI Taxonomy" id="1508375"/>
    <lineage>
        <taxon>Bacteria</taxon>
        <taxon>Bacillati</taxon>
        <taxon>Actinomycetota</taxon>
        <taxon>Actinomycetes</taxon>
        <taxon>Catenulisporales</taxon>
        <taxon>Actinospicaceae</taxon>
        <taxon>Actinospica</taxon>
    </lineage>
</organism>
<dbReference type="SMART" id="SM01043">
    <property type="entry name" value="BTAD"/>
    <property type="match status" value="1"/>
</dbReference>
<dbReference type="GO" id="GO:0000160">
    <property type="term" value="P:phosphorelay signal transduction system"/>
    <property type="evidence" value="ECO:0007669"/>
    <property type="project" value="InterPro"/>
</dbReference>
<dbReference type="InterPro" id="IPR027417">
    <property type="entry name" value="P-loop_NTPase"/>
</dbReference>
<evidence type="ECO:0000256" key="2">
    <source>
        <dbReference type="ARBA" id="ARBA00023125"/>
    </source>
</evidence>
<evidence type="ECO:0000313" key="6">
    <source>
        <dbReference type="Proteomes" id="UP000675781"/>
    </source>
</evidence>
<name>A0A941ISG8_9ACTN</name>
<dbReference type="Proteomes" id="UP000675781">
    <property type="component" value="Unassembled WGS sequence"/>
</dbReference>
<reference evidence="5" key="1">
    <citation type="submission" date="2021-04" db="EMBL/GenBank/DDBJ databases">
        <title>Genome based classification of Actinospica acidithermotolerans sp. nov., an actinobacterium isolated from an Indonesian hot spring.</title>
        <authorList>
            <person name="Kusuma A.B."/>
            <person name="Putra K.E."/>
            <person name="Nafisah S."/>
            <person name="Loh J."/>
            <person name="Nouioui I."/>
            <person name="Goodfellow M."/>
        </authorList>
    </citation>
    <scope>NUCLEOTIDE SEQUENCE</scope>
    <source>
        <strain evidence="5">CSCA 57</strain>
    </source>
</reference>
<dbReference type="PANTHER" id="PTHR47691">
    <property type="entry name" value="REGULATOR-RELATED"/>
    <property type="match status" value="1"/>
</dbReference>
<protein>
    <submittedName>
        <fullName evidence="5">Transcriptional regulator</fullName>
    </submittedName>
</protein>
<dbReference type="PANTHER" id="PTHR47691:SF3">
    <property type="entry name" value="HTH-TYPE TRANSCRIPTIONAL REGULATOR RV0890C-RELATED"/>
    <property type="match status" value="1"/>
</dbReference>
<dbReference type="AlphaFoldDB" id="A0A941ISG8"/>
<dbReference type="GO" id="GO:0003677">
    <property type="term" value="F:DNA binding"/>
    <property type="evidence" value="ECO:0007669"/>
    <property type="project" value="UniProtKB-KW"/>
</dbReference>
<dbReference type="InterPro" id="IPR005158">
    <property type="entry name" value="BTAD"/>
</dbReference>
<proteinExistence type="inferred from homology"/>
<feature type="domain" description="OmpR/PhoB-type" evidence="3">
    <location>
        <begin position="15"/>
        <end position="85"/>
    </location>
</feature>
<dbReference type="RefSeq" id="WP_212527740.1">
    <property type="nucleotide sequence ID" value="NZ_JAGSOG010000025.1"/>
</dbReference>
<dbReference type="SUPFAM" id="SSF46894">
    <property type="entry name" value="C-terminal effector domain of the bipartite response regulators"/>
    <property type="match status" value="1"/>
</dbReference>
<dbReference type="EMBL" id="JAGSOG010000025">
    <property type="protein sequence ID" value="MBR7833216.1"/>
    <property type="molecule type" value="Genomic_DNA"/>
</dbReference>
<dbReference type="InterPro" id="IPR049945">
    <property type="entry name" value="AAA_22"/>
</dbReference>
<dbReference type="Pfam" id="PF03704">
    <property type="entry name" value="BTAD"/>
    <property type="match status" value="1"/>
</dbReference>
<dbReference type="InterPro" id="IPR001867">
    <property type="entry name" value="OmpR/PhoB-type_DNA-bd"/>
</dbReference>
<evidence type="ECO:0000256" key="1">
    <source>
        <dbReference type="ARBA" id="ARBA00005820"/>
    </source>
</evidence>